<dbReference type="Pfam" id="PF09107">
    <property type="entry name" value="WHD_3rd_SelB"/>
    <property type="match status" value="1"/>
</dbReference>
<dbReference type="EMBL" id="FMCU01000002">
    <property type="protein sequence ID" value="SCE86673.1"/>
    <property type="molecule type" value="Genomic_DNA"/>
</dbReference>
<dbReference type="GO" id="GO:0005525">
    <property type="term" value="F:GTP binding"/>
    <property type="evidence" value="ECO:0007669"/>
    <property type="project" value="UniProtKB-KW"/>
</dbReference>
<protein>
    <submittedName>
        <fullName evidence="6">Selenocysteine-specific elongation factor</fullName>
    </submittedName>
</protein>
<dbReference type="InterPro" id="IPR009000">
    <property type="entry name" value="Transl_B-barrel_sf"/>
</dbReference>
<dbReference type="RefSeq" id="WP_091240453.1">
    <property type="nucleotide sequence ID" value="NZ_FMCU01000002.1"/>
</dbReference>
<dbReference type="Pfam" id="PF00009">
    <property type="entry name" value="GTP_EFTU"/>
    <property type="match status" value="1"/>
</dbReference>
<dbReference type="SUPFAM" id="SSF46785">
    <property type="entry name" value="Winged helix' DNA-binding domain"/>
    <property type="match status" value="1"/>
</dbReference>
<dbReference type="NCBIfam" id="TIGR00475">
    <property type="entry name" value="selB"/>
    <property type="match status" value="1"/>
</dbReference>
<dbReference type="Gene3D" id="3.40.50.300">
    <property type="entry name" value="P-loop containing nucleotide triphosphate hydrolases"/>
    <property type="match status" value="1"/>
</dbReference>
<reference evidence="7" key="1">
    <citation type="submission" date="2016-06" db="EMBL/GenBank/DDBJ databases">
        <authorList>
            <person name="Varghese N."/>
            <person name="Submissions Spin"/>
        </authorList>
    </citation>
    <scope>NUCLEOTIDE SEQUENCE [LARGE SCALE GENOMIC DNA]</scope>
    <source>
        <strain evidence="7">DSM 44100</strain>
    </source>
</reference>
<dbReference type="Gene3D" id="2.40.30.10">
    <property type="entry name" value="Translation factors"/>
    <property type="match status" value="1"/>
</dbReference>
<dbReference type="CDD" id="cd04171">
    <property type="entry name" value="SelB"/>
    <property type="match status" value="1"/>
</dbReference>
<dbReference type="PANTHER" id="PTHR43721">
    <property type="entry name" value="ELONGATION FACTOR TU-RELATED"/>
    <property type="match status" value="1"/>
</dbReference>
<keyword evidence="2" id="KW-0963">Cytoplasm</keyword>
<dbReference type="SUPFAM" id="SSF50447">
    <property type="entry name" value="Translation proteins"/>
    <property type="match status" value="1"/>
</dbReference>
<dbReference type="GO" id="GO:0003723">
    <property type="term" value="F:RNA binding"/>
    <property type="evidence" value="ECO:0007669"/>
    <property type="project" value="InterPro"/>
</dbReference>
<dbReference type="InterPro" id="IPR027417">
    <property type="entry name" value="P-loop_NTPase"/>
</dbReference>
<dbReference type="GO" id="GO:0001514">
    <property type="term" value="P:selenocysteine incorporation"/>
    <property type="evidence" value="ECO:0007669"/>
    <property type="project" value="InterPro"/>
</dbReference>
<dbReference type="SUPFAM" id="SSF52540">
    <property type="entry name" value="P-loop containing nucleoside triphosphate hydrolases"/>
    <property type="match status" value="1"/>
</dbReference>
<keyword evidence="6" id="KW-0251">Elongation factor</keyword>
<dbReference type="InterPro" id="IPR015191">
    <property type="entry name" value="SelB_WHD4"/>
</dbReference>
<dbReference type="GO" id="GO:0003746">
    <property type="term" value="F:translation elongation factor activity"/>
    <property type="evidence" value="ECO:0007669"/>
    <property type="project" value="UniProtKB-KW"/>
</dbReference>
<dbReference type="Pfam" id="PF25461">
    <property type="entry name" value="Beta-barrel_SelB"/>
    <property type="match status" value="1"/>
</dbReference>
<evidence type="ECO:0000259" key="5">
    <source>
        <dbReference type="PROSITE" id="PS51722"/>
    </source>
</evidence>
<gene>
    <name evidence="6" type="ORF">GA0070216_102567</name>
</gene>
<feature type="domain" description="Tr-type G" evidence="5">
    <location>
        <begin position="1"/>
        <end position="167"/>
    </location>
</feature>
<evidence type="ECO:0000256" key="4">
    <source>
        <dbReference type="ARBA" id="ARBA00023134"/>
    </source>
</evidence>
<keyword evidence="3" id="KW-0648">Protein biosynthesis</keyword>
<dbReference type="InterPro" id="IPR000795">
    <property type="entry name" value="T_Tr_GTP-bd_dom"/>
</dbReference>
<dbReference type="OrthoDB" id="9803139at2"/>
<dbReference type="PANTHER" id="PTHR43721:SF22">
    <property type="entry name" value="ELONGATION FACTOR TU, MITOCHONDRIAL"/>
    <property type="match status" value="1"/>
</dbReference>
<keyword evidence="4" id="KW-0342">GTP-binding</keyword>
<evidence type="ECO:0000313" key="6">
    <source>
        <dbReference type="EMBL" id="SCE86673.1"/>
    </source>
</evidence>
<evidence type="ECO:0000256" key="1">
    <source>
        <dbReference type="ARBA" id="ARBA00004496"/>
    </source>
</evidence>
<comment type="subcellular location">
    <subcellularLocation>
        <location evidence="1">Cytoplasm</location>
    </subcellularLocation>
</comment>
<dbReference type="PROSITE" id="PS51722">
    <property type="entry name" value="G_TR_2"/>
    <property type="match status" value="1"/>
</dbReference>
<keyword evidence="7" id="KW-1185">Reference proteome</keyword>
<evidence type="ECO:0000256" key="3">
    <source>
        <dbReference type="ARBA" id="ARBA00022917"/>
    </source>
</evidence>
<evidence type="ECO:0000256" key="2">
    <source>
        <dbReference type="ARBA" id="ARBA00022490"/>
    </source>
</evidence>
<dbReference type="InterPro" id="IPR036388">
    <property type="entry name" value="WH-like_DNA-bd_sf"/>
</dbReference>
<dbReference type="AlphaFoldDB" id="A0A1C4VRR6"/>
<dbReference type="Gene3D" id="1.10.10.10">
    <property type="entry name" value="Winged helix-like DNA-binding domain superfamily/Winged helix DNA-binding domain"/>
    <property type="match status" value="1"/>
</dbReference>
<dbReference type="InterPro" id="IPR036390">
    <property type="entry name" value="WH_DNA-bd_sf"/>
</dbReference>
<dbReference type="InterPro" id="IPR004535">
    <property type="entry name" value="Transl_elong_SelB"/>
</dbReference>
<accession>A0A1C4VRR6</accession>
<dbReference type="InterPro" id="IPR057335">
    <property type="entry name" value="Beta-barrel_SelB"/>
</dbReference>
<dbReference type="Proteomes" id="UP000198797">
    <property type="component" value="Unassembled WGS sequence"/>
</dbReference>
<dbReference type="GO" id="GO:0003924">
    <property type="term" value="F:GTPase activity"/>
    <property type="evidence" value="ECO:0007669"/>
    <property type="project" value="InterPro"/>
</dbReference>
<dbReference type="InterPro" id="IPR050055">
    <property type="entry name" value="EF-Tu_GTPase"/>
</dbReference>
<keyword evidence="4" id="KW-0547">Nucleotide-binding</keyword>
<organism evidence="6 7">
    <name type="scientific">Micromonospora matsumotoense</name>
    <dbReference type="NCBI Taxonomy" id="121616"/>
    <lineage>
        <taxon>Bacteria</taxon>
        <taxon>Bacillati</taxon>
        <taxon>Actinomycetota</taxon>
        <taxon>Actinomycetes</taxon>
        <taxon>Micromonosporales</taxon>
        <taxon>Micromonosporaceae</taxon>
        <taxon>Micromonospora</taxon>
    </lineage>
</organism>
<sequence length="586" mass="61313">MYVVATAGHVDHGKSTLVRALTGMEPDRWAEERRRGMTIDLGFAWTALPTGATIAFVDVPGHERFVPNMLAGVGPVPAALVVVAADEGWMPQSAEHLAALHALGVSHGLLVVTRADLADPGPATAQARAQLAATSLGAVESVAVSAVTGVGLPELRAALARLVGRLPAPQTDRPVRLWIDRAFTIRGSGTVVTGTLGAGGLRVGDELAVAATGEPVRVRGLHRLGVPASRVAAVARVAVNLRGVPRDRLGRGDALLTPGEFHHTDLLDVRLAGDPAGDLPATLTLHIGSAAVPARVRPLGGDTLRLRLARPLPLLTGDRALLRDPGRHHVCGGATVLDVAPPPLTRRGAAAARAAVLADLDGRADLAGELRRRRLVRAGELRRMGVTGEVAPVAGDWLADPGHWQLLGVRLVEEVTAWAAAHPLEAGAPVEALRQRLGLPDRALVEALVRPPLMLRAGRIGTGGTGGLPEPVARAVDRVRREYAAHPFRAPEADRLAALGLGPREVGAAVRAGALLRLAENVVLLPDAADEAVRVLARLPQPFTLSAARQALDTTRRVAVPLLELLDRRGVTRRLPDDAREVTGAG</sequence>
<evidence type="ECO:0000313" key="7">
    <source>
        <dbReference type="Proteomes" id="UP000198797"/>
    </source>
</evidence>
<dbReference type="STRING" id="121616.GA0070216_102567"/>
<dbReference type="GO" id="GO:0005829">
    <property type="term" value="C:cytosol"/>
    <property type="evidence" value="ECO:0007669"/>
    <property type="project" value="TreeGrafter"/>
</dbReference>
<name>A0A1C4VRR6_9ACTN</name>
<proteinExistence type="predicted"/>